<keyword evidence="4" id="KW-1185">Reference proteome</keyword>
<comment type="caution">
    <text evidence="3">The sequence shown here is derived from an EMBL/GenBank/DDBJ whole genome shotgun (WGS) entry which is preliminary data.</text>
</comment>
<dbReference type="AlphaFoldDB" id="A0ABD3UGI6"/>
<organism evidence="3 4">
    <name type="scientific">Sinanodonta woodiana</name>
    <name type="common">Chinese pond mussel</name>
    <name type="synonym">Anodonta woodiana</name>
    <dbReference type="NCBI Taxonomy" id="1069815"/>
    <lineage>
        <taxon>Eukaryota</taxon>
        <taxon>Metazoa</taxon>
        <taxon>Spiralia</taxon>
        <taxon>Lophotrochozoa</taxon>
        <taxon>Mollusca</taxon>
        <taxon>Bivalvia</taxon>
        <taxon>Autobranchia</taxon>
        <taxon>Heteroconchia</taxon>
        <taxon>Palaeoheterodonta</taxon>
        <taxon>Unionida</taxon>
        <taxon>Unionoidea</taxon>
        <taxon>Unionidae</taxon>
        <taxon>Unioninae</taxon>
        <taxon>Sinanodonta</taxon>
    </lineage>
</organism>
<feature type="non-terminal residue" evidence="3">
    <location>
        <position position="426"/>
    </location>
</feature>
<reference evidence="3 4" key="1">
    <citation type="submission" date="2024-11" db="EMBL/GenBank/DDBJ databases">
        <title>Chromosome-level genome assembly of the freshwater bivalve Anodonta woodiana.</title>
        <authorList>
            <person name="Chen X."/>
        </authorList>
    </citation>
    <scope>NUCLEOTIDE SEQUENCE [LARGE SCALE GENOMIC DNA]</scope>
    <source>
        <strain evidence="3">MN2024</strain>
        <tissue evidence="3">Gills</tissue>
    </source>
</reference>
<evidence type="ECO:0000313" key="4">
    <source>
        <dbReference type="Proteomes" id="UP001634394"/>
    </source>
</evidence>
<keyword evidence="2" id="KW-0812">Transmembrane</keyword>
<evidence type="ECO:0000313" key="3">
    <source>
        <dbReference type="EMBL" id="KAL3847357.1"/>
    </source>
</evidence>
<proteinExistence type="predicted"/>
<protein>
    <submittedName>
        <fullName evidence="3">Uncharacterized protein</fullName>
    </submittedName>
</protein>
<feature type="transmembrane region" description="Helical" evidence="2">
    <location>
        <begin position="86"/>
        <end position="112"/>
    </location>
</feature>
<gene>
    <name evidence="3" type="ORF">ACJMK2_018272</name>
</gene>
<keyword evidence="2" id="KW-0472">Membrane</keyword>
<dbReference type="EMBL" id="JBJQND010000016">
    <property type="protein sequence ID" value="KAL3847357.1"/>
    <property type="molecule type" value="Genomic_DNA"/>
</dbReference>
<dbReference type="Proteomes" id="UP001634394">
    <property type="component" value="Unassembled WGS sequence"/>
</dbReference>
<sequence>MKALGMIYRYNKKGKYVKWTLLIIKAQRGVANPVFINDGSEGVVFTPIHETNLKTPYHSDNARPGPSKEGPYSTLQRETQQPRTKLSWLTFSIFTILILGSITAIVIVIIALRDPTPPTPMCSSKVEIPLTDNLVINCELNDYKSFNPTIVVTTPQIGSKPVNLTLRNSGENRTLTFSQSSDLSVQILGSKMQCDSYGIHQISITVPGKDVFTQNVTVAMSSVSPNVTLTVERATKCTANSNVTDFIASCATWSGCNKSSLNLILIAENASDIDFELPFKCKTNYTHVQGWYVNCSGRIDKAFAKTSSKVQCYPSLGIPKTKDLMPCNLTNNCIAKETRLHENITIICSFSSLSWTNISISVYNPSPSNETVLLPNDTINGWKYTKENENITLTGPQASCSKEGMYWINITDKNESRLRNVTVEIK</sequence>
<accession>A0ABD3UGI6</accession>
<feature type="region of interest" description="Disordered" evidence="1">
    <location>
        <begin position="54"/>
        <end position="79"/>
    </location>
</feature>
<keyword evidence="2" id="KW-1133">Transmembrane helix</keyword>
<evidence type="ECO:0000256" key="2">
    <source>
        <dbReference type="SAM" id="Phobius"/>
    </source>
</evidence>
<name>A0ABD3UGI6_SINWO</name>
<evidence type="ECO:0000256" key="1">
    <source>
        <dbReference type="SAM" id="MobiDB-lite"/>
    </source>
</evidence>